<keyword evidence="2 4" id="KW-0547">Nucleotide-binding</keyword>
<keyword evidence="9" id="KW-1185">Reference proteome</keyword>
<dbReference type="Gene3D" id="2.70.150.10">
    <property type="entry name" value="Calcium-transporting ATPase, cytoplasmic transduction domain A"/>
    <property type="match status" value="1"/>
</dbReference>
<keyword evidence="6" id="KW-1133">Transmembrane helix</keyword>
<evidence type="ECO:0000256" key="6">
    <source>
        <dbReference type="SAM" id="Phobius"/>
    </source>
</evidence>
<feature type="transmembrane region" description="Helical" evidence="6">
    <location>
        <begin position="47"/>
        <end position="66"/>
    </location>
</feature>
<dbReference type="PRINTS" id="PR00109">
    <property type="entry name" value="TYRKINASE"/>
</dbReference>
<dbReference type="InterPro" id="IPR001245">
    <property type="entry name" value="Ser-Thr/Tyr_kinase_cat_dom"/>
</dbReference>
<organism evidence="8 9">
    <name type="scientific">Ectocarpus siliculosus</name>
    <name type="common">Brown alga</name>
    <name type="synonym">Conferva siliculosa</name>
    <dbReference type="NCBI Taxonomy" id="2880"/>
    <lineage>
        <taxon>Eukaryota</taxon>
        <taxon>Sar</taxon>
        <taxon>Stramenopiles</taxon>
        <taxon>Ochrophyta</taxon>
        <taxon>PX clade</taxon>
        <taxon>Phaeophyceae</taxon>
        <taxon>Ectocarpales</taxon>
        <taxon>Ectocarpaceae</taxon>
        <taxon>Ectocarpus</taxon>
    </lineage>
</organism>
<keyword evidence="8" id="KW-0418">Kinase</keyword>
<dbReference type="InterPro" id="IPR011009">
    <property type="entry name" value="Kinase-like_dom_sf"/>
</dbReference>
<dbReference type="InterPro" id="IPR051681">
    <property type="entry name" value="Ser/Thr_Kinases-Pseudokinases"/>
</dbReference>
<evidence type="ECO:0000256" key="4">
    <source>
        <dbReference type="PROSITE-ProRule" id="PRU10141"/>
    </source>
</evidence>
<evidence type="ECO:0000313" key="8">
    <source>
        <dbReference type="EMBL" id="CBJ27296.1"/>
    </source>
</evidence>
<keyword evidence="3 4" id="KW-0067">ATP-binding</keyword>
<dbReference type="EMBL" id="FN649746">
    <property type="protein sequence ID" value="CBJ27296.1"/>
    <property type="molecule type" value="Genomic_DNA"/>
</dbReference>
<feature type="transmembrane region" description="Helical" evidence="6">
    <location>
        <begin position="23"/>
        <end position="41"/>
    </location>
</feature>
<dbReference type="OrthoDB" id="1668230at2759"/>
<feature type="binding site" evidence="4">
    <location>
        <position position="686"/>
    </location>
    <ligand>
        <name>ATP</name>
        <dbReference type="ChEBI" id="CHEBI:30616"/>
    </ligand>
</feature>
<dbReference type="Gene3D" id="1.10.510.10">
    <property type="entry name" value="Transferase(Phosphotransferase) domain 1"/>
    <property type="match status" value="1"/>
</dbReference>
<feature type="region of interest" description="Disordered" evidence="5">
    <location>
        <begin position="438"/>
        <end position="470"/>
    </location>
</feature>
<evidence type="ECO:0000256" key="2">
    <source>
        <dbReference type="ARBA" id="ARBA00022741"/>
    </source>
</evidence>
<dbReference type="Proteomes" id="UP000002630">
    <property type="component" value="Linkage Group LG21"/>
</dbReference>
<dbReference type="EMBL" id="FN648874">
    <property type="protein sequence ID" value="CBJ27296.1"/>
    <property type="molecule type" value="Genomic_DNA"/>
</dbReference>
<keyword evidence="8" id="KW-0808">Transferase</keyword>
<accession>D7G5H3</accession>
<dbReference type="Pfam" id="PF07714">
    <property type="entry name" value="PK_Tyr_Ser-Thr"/>
    <property type="match status" value="1"/>
</dbReference>
<dbReference type="GO" id="GO:0005524">
    <property type="term" value="F:ATP binding"/>
    <property type="evidence" value="ECO:0007669"/>
    <property type="project" value="UniProtKB-UniRule"/>
</dbReference>
<name>D7G5H3_ECTSI</name>
<dbReference type="SMART" id="SM00220">
    <property type="entry name" value="S_TKc"/>
    <property type="match status" value="1"/>
</dbReference>
<protein>
    <submittedName>
        <fullName evidence="8">Tyrosine kinase specific for activated (GTP-bound) p21cdc42Hs</fullName>
    </submittedName>
</protein>
<feature type="compositionally biased region" description="Polar residues" evidence="5">
    <location>
        <begin position="460"/>
        <end position="470"/>
    </location>
</feature>
<proteinExistence type="predicted"/>
<dbReference type="PROSITE" id="PS00107">
    <property type="entry name" value="PROTEIN_KINASE_ATP"/>
    <property type="match status" value="1"/>
</dbReference>
<keyword evidence="1" id="KW-0723">Serine/threonine-protein kinase</keyword>
<dbReference type="InterPro" id="IPR017441">
    <property type="entry name" value="Protein_kinase_ATP_BS"/>
</dbReference>
<dbReference type="AlphaFoldDB" id="D7G5H3"/>
<dbReference type="InterPro" id="IPR000719">
    <property type="entry name" value="Prot_kinase_dom"/>
</dbReference>
<evidence type="ECO:0000256" key="5">
    <source>
        <dbReference type="SAM" id="MobiDB-lite"/>
    </source>
</evidence>
<evidence type="ECO:0000259" key="7">
    <source>
        <dbReference type="PROSITE" id="PS50011"/>
    </source>
</evidence>
<keyword evidence="6" id="KW-0812">Transmembrane</keyword>
<dbReference type="SUPFAM" id="SSF56112">
    <property type="entry name" value="Protein kinase-like (PK-like)"/>
    <property type="match status" value="1"/>
</dbReference>
<feature type="domain" description="Protein kinase" evidence="7">
    <location>
        <begin position="659"/>
        <end position="939"/>
    </location>
</feature>
<reference evidence="8 9" key="1">
    <citation type="journal article" date="2010" name="Nature">
        <title>The Ectocarpus genome and the independent evolution of multicellularity in brown algae.</title>
        <authorList>
            <person name="Cock J.M."/>
            <person name="Sterck L."/>
            <person name="Rouze P."/>
            <person name="Scornet D."/>
            <person name="Allen A.E."/>
            <person name="Amoutzias G."/>
            <person name="Anthouard V."/>
            <person name="Artiguenave F."/>
            <person name="Aury J.M."/>
            <person name="Badger J.H."/>
            <person name="Beszteri B."/>
            <person name="Billiau K."/>
            <person name="Bonnet E."/>
            <person name="Bothwell J.H."/>
            <person name="Bowler C."/>
            <person name="Boyen C."/>
            <person name="Brownlee C."/>
            <person name="Carrano C.J."/>
            <person name="Charrier B."/>
            <person name="Cho G.Y."/>
            <person name="Coelho S.M."/>
            <person name="Collen J."/>
            <person name="Corre E."/>
            <person name="Da Silva C."/>
            <person name="Delage L."/>
            <person name="Delaroque N."/>
            <person name="Dittami S.M."/>
            <person name="Doulbeau S."/>
            <person name="Elias M."/>
            <person name="Farnham G."/>
            <person name="Gachon C.M."/>
            <person name="Gschloessl B."/>
            <person name="Heesch S."/>
            <person name="Jabbari K."/>
            <person name="Jubin C."/>
            <person name="Kawai H."/>
            <person name="Kimura K."/>
            <person name="Kloareg B."/>
            <person name="Kupper F.C."/>
            <person name="Lang D."/>
            <person name="Le Bail A."/>
            <person name="Leblanc C."/>
            <person name="Lerouge P."/>
            <person name="Lohr M."/>
            <person name="Lopez P.J."/>
            <person name="Martens C."/>
            <person name="Maumus F."/>
            <person name="Michel G."/>
            <person name="Miranda-Saavedra D."/>
            <person name="Morales J."/>
            <person name="Moreau H."/>
            <person name="Motomura T."/>
            <person name="Nagasato C."/>
            <person name="Napoli C.A."/>
            <person name="Nelson D.R."/>
            <person name="Nyvall-Collen P."/>
            <person name="Peters A.F."/>
            <person name="Pommier C."/>
            <person name="Potin P."/>
            <person name="Poulain J."/>
            <person name="Quesneville H."/>
            <person name="Read B."/>
            <person name="Rensing S.A."/>
            <person name="Ritter A."/>
            <person name="Rousvoal S."/>
            <person name="Samanta M."/>
            <person name="Samson G."/>
            <person name="Schroeder D.C."/>
            <person name="Segurens B."/>
            <person name="Strittmatter M."/>
            <person name="Tonon T."/>
            <person name="Tregear J.W."/>
            <person name="Valentin K."/>
            <person name="von Dassow P."/>
            <person name="Yamagishi T."/>
            <person name="Van de Peer Y."/>
            <person name="Wincker P."/>
        </authorList>
    </citation>
    <scope>NUCLEOTIDE SEQUENCE [LARGE SCALE GENOMIC DNA]</scope>
    <source>
        <strain evidence="9">Ec32 / CCAP1310/4</strain>
    </source>
</reference>
<dbReference type="PROSITE" id="PS00108">
    <property type="entry name" value="PROTEIN_KINASE_ST"/>
    <property type="match status" value="1"/>
</dbReference>
<dbReference type="InterPro" id="IPR008250">
    <property type="entry name" value="ATPase_P-typ_transduc_dom_A_sf"/>
</dbReference>
<dbReference type="InParanoid" id="D7G5H3"/>
<dbReference type="STRING" id="2880.D7G5H3"/>
<evidence type="ECO:0000256" key="1">
    <source>
        <dbReference type="ARBA" id="ARBA00022527"/>
    </source>
</evidence>
<dbReference type="InterPro" id="IPR008271">
    <property type="entry name" value="Ser/Thr_kinase_AS"/>
</dbReference>
<dbReference type="InterPro" id="IPR059000">
    <property type="entry name" value="ATPase_P-type_domA"/>
</dbReference>
<dbReference type="PROSITE" id="PS50011">
    <property type="entry name" value="PROTEIN_KINASE_DOM"/>
    <property type="match status" value="1"/>
</dbReference>
<dbReference type="Pfam" id="PF00122">
    <property type="entry name" value="E1-E2_ATPase"/>
    <property type="match status" value="1"/>
</dbReference>
<dbReference type="PANTHER" id="PTHR44329">
    <property type="entry name" value="SERINE/THREONINE-PROTEIN KINASE TNNI3K-RELATED"/>
    <property type="match status" value="1"/>
</dbReference>
<keyword evidence="6" id="KW-0472">Membrane</keyword>
<sequence>MPDVAEFRDAAELFWGCKADGRLAVINYVVAVFAAISSASMENTPTWVAVSVVAAVAIGVPLMALAKATFNERSLDAFATSRNRIARKFGSAGMLRARRDGNTIMIRSRDIVVGDVLELRAGDRVCADGMLLDESGSMRVDQRHLATEREHQDAHKSPALDRFIFAGSEVKSVDSVCKMLVTRVGKTTRCFKVFKAHYTRFYSLDRRYGEATFASIAFEKEILWSAGSLGPTWGLATGSVLCTRFLPIVATSLRSTEKAMVCGVFATAVLNARAARAAKDRLEQRWGENEENTGERDFASRALLFALGLAFMLPGPLLKLLQLVQCGEQRQSNIERSLGVFWRCVYIIGSMIYLAHNPPGLLVISSLLLSPSSRFGYVLAVDTCLLGMIVQERKGRHKLMRPFRHRMRSAHADEDFPTEEDALRAQADVLPAQDDVLPEPADAVPAQDVQDVALPRSRSSDNLDANSESSESLSDLFGGALRSAAVEFVNNSSSDDMSVHASRLQLLQAEAQNSGVRWPEPLASLVDDLRQHGLLRNSENILHGYPAARLVEEVSMLDGALGALAEVIQHKIRQGAMDECEESCLYKQRVEEAKSRLDDVAKAKGGWLPGFLGGWQTDRTTVDTLYPWEREMLLAKYLDIFRSSSSHDDDTPPLRVDFLGLGDFLGSGAFGQVKLVDYRGMNAAAKVISMGDYEDNDEEFAIRQKTLESEVETLRRLKSPHIVNVLDGIVHQPSQTIIIMEFVNGGTLERFIAARAAAAAAATTGQDELASGVDLQRGILMDIAAAVAYLHGEGVIHGDIKPANILLDWDGKAKLADFGLSSWVHEQPVGDSTAPRGWTYEWAAPEVMDMQECTSCSDVFSFAVICWQMLTLKVPWEEVRIMDKIVVHVGNGGRLPIPRGSPVGQETLITSCWDQDPRKRPRANKLKDMLSMQASQAFICFPCCPPATKEGVLTRHDQQYYTRPWRCVLLWETCDLRQRYAQ</sequence>
<dbReference type="SUPFAM" id="SSF81653">
    <property type="entry name" value="Calcium ATPase, transduction domain A"/>
    <property type="match status" value="1"/>
</dbReference>
<gene>
    <name evidence="8" type="primary">PK</name>
    <name evidence="8" type="ORF">Esi_0065_0031</name>
</gene>
<evidence type="ECO:0000313" key="9">
    <source>
        <dbReference type="Proteomes" id="UP000002630"/>
    </source>
</evidence>
<dbReference type="GO" id="GO:0004674">
    <property type="term" value="F:protein serine/threonine kinase activity"/>
    <property type="evidence" value="ECO:0007669"/>
    <property type="project" value="UniProtKB-KW"/>
</dbReference>
<evidence type="ECO:0000256" key="3">
    <source>
        <dbReference type="ARBA" id="ARBA00022840"/>
    </source>
</evidence>